<evidence type="ECO:0000313" key="5">
    <source>
        <dbReference type="Proteomes" id="UP000887569"/>
    </source>
</evidence>
<evidence type="ECO:0000256" key="2">
    <source>
        <dbReference type="RuleBase" id="RU003616"/>
    </source>
</evidence>
<evidence type="ECO:0000259" key="4">
    <source>
        <dbReference type="PROSITE" id="PS01031"/>
    </source>
</evidence>
<dbReference type="PANTHER" id="PTHR45640:SF10">
    <property type="entry name" value="SHSP DOMAIN-CONTAINING PROTEIN"/>
    <property type="match status" value="1"/>
</dbReference>
<dbReference type="Gene3D" id="2.60.40.790">
    <property type="match status" value="1"/>
</dbReference>
<feature type="compositionally biased region" description="Basic and acidic residues" evidence="3">
    <location>
        <begin position="192"/>
        <end position="213"/>
    </location>
</feature>
<dbReference type="PANTHER" id="PTHR45640">
    <property type="entry name" value="HEAT SHOCK PROTEIN HSP-12.2-RELATED"/>
    <property type="match status" value="1"/>
</dbReference>
<dbReference type="CDD" id="cd06526">
    <property type="entry name" value="metazoan_ACD"/>
    <property type="match status" value="1"/>
</dbReference>
<dbReference type="WBParaSite" id="PgB19_g032_t05">
    <property type="protein sequence ID" value="PgB19_g032_t05"/>
    <property type="gene ID" value="PgB19_g032"/>
</dbReference>
<dbReference type="GO" id="GO:0051082">
    <property type="term" value="F:unfolded protein binding"/>
    <property type="evidence" value="ECO:0007669"/>
    <property type="project" value="TreeGrafter"/>
</dbReference>
<dbReference type="AlphaFoldDB" id="A0A914ZT08"/>
<dbReference type="GO" id="GO:0005737">
    <property type="term" value="C:cytoplasm"/>
    <property type="evidence" value="ECO:0007669"/>
    <property type="project" value="TreeGrafter"/>
</dbReference>
<reference evidence="6" key="1">
    <citation type="submission" date="2022-11" db="UniProtKB">
        <authorList>
            <consortium name="WormBaseParasite"/>
        </authorList>
    </citation>
    <scope>IDENTIFICATION</scope>
</reference>
<proteinExistence type="inferred from homology"/>
<dbReference type="GO" id="GO:0005634">
    <property type="term" value="C:nucleus"/>
    <property type="evidence" value="ECO:0007669"/>
    <property type="project" value="TreeGrafter"/>
</dbReference>
<feature type="compositionally biased region" description="Basic and acidic residues" evidence="3">
    <location>
        <begin position="221"/>
        <end position="235"/>
    </location>
</feature>
<name>A0A914ZT08_PARUN</name>
<dbReference type="Proteomes" id="UP000887569">
    <property type="component" value="Unplaced"/>
</dbReference>
<keyword evidence="5" id="KW-1185">Reference proteome</keyword>
<comment type="similarity">
    <text evidence="1 2">Belongs to the small heat shock protein (HSP20) family.</text>
</comment>
<accession>A0A914ZT08</accession>
<evidence type="ECO:0000256" key="1">
    <source>
        <dbReference type="PROSITE-ProRule" id="PRU00285"/>
    </source>
</evidence>
<dbReference type="SUPFAM" id="SSF49764">
    <property type="entry name" value="HSP20-like chaperones"/>
    <property type="match status" value="1"/>
</dbReference>
<evidence type="ECO:0000313" key="6">
    <source>
        <dbReference type="WBParaSite" id="PgB19_g032_t05"/>
    </source>
</evidence>
<feature type="region of interest" description="Disordered" evidence="3">
    <location>
        <begin position="186"/>
        <end position="247"/>
    </location>
</feature>
<dbReference type="Pfam" id="PF00011">
    <property type="entry name" value="HSP20"/>
    <property type="match status" value="1"/>
</dbReference>
<dbReference type="PRINTS" id="PR00299">
    <property type="entry name" value="ACRYSTALLIN"/>
</dbReference>
<dbReference type="PROSITE" id="PS01031">
    <property type="entry name" value="SHSP"/>
    <property type="match status" value="1"/>
</dbReference>
<dbReference type="GO" id="GO:0009408">
    <property type="term" value="P:response to heat"/>
    <property type="evidence" value="ECO:0007669"/>
    <property type="project" value="TreeGrafter"/>
</dbReference>
<dbReference type="InterPro" id="IPR001436">
    <property type="entry name" value="Alpha-crystallin/sHSP_animal"/>
</dbReference>
<organism evidence="5 6">
    <name type="scientific">Parascaris univalens</name>
    <name type="common">Nematode worm</name>
    <dbReference type="NCBI Taxonomy" id="6257"/>
    <lineage>
        <taxon>Eukaryota</taxon>
        <taxon>Metazoa</taxon>
        <taxon>Ecdysozoa</taxon>
        <taxon>Nematoda</taxon>
        <taxon>Chromadorea</taxon>
        <taxon>Rhabditida</taxon>
        <taxon>Spirurina</taxon>
        <taxon>Ascaridomorpha</taxon>
        <taxon>Ascaridoidea</taxon>
        <taxon>Ascarididae</taxon>
        <taxon>Parascaris</taxon>
    </lineage>
</organism>
<protein>
    <submittedName>
        <fullName evidence="6">SHSP domain-containing protein</fullName>
    </submittedName>
</protein>
<evidence type="ECO:0000256" key="3">
    <source>
        <dbReference type="SAM" id="MobiDB-lite"/>
    </source>
</evidence>
<feature type="domain" description="SHSP" evidence="4">
    <location>
        <begin position="94"/>
        <end position="201"/>
    </location>
</feature>
<dbReference type="InterPro" id="IPR002068">
    <property type="entry name" value="A-crystallin/Hsp20_dom"/>
</dbReference>
<dbReference type="InterPro" id="IPR008978">
    <property type="entry name" value="HSP20-like_chaperone"/>
</dbReference>
<sequence>MVFFELFLRLIYYVDVSIHFYTKLLGISILGIRNFHFQFRSAFDRRRSFLDWPSDWPTMDAVVPRFSSHLDRMDRNWRSDPFWRDLYPRWAEPIFKEGIDIKTKITNDSHRFAVDVDAYQFRPEEIQVKTVDDTLLVEGRHEDVRDRDNFTKMYFVRKYQLPSDVDPADVCSSIDSTGRLTVEATKRQHLASGRERVIPIEGPSRRGDNRGQQRSDSNSSIRERVRSESETRHADAQGTFFYPVTLA</sequence>
<dbReference type="GO" id="GO:0042026">
    <property type="term" value="P:protein refolding"/>
    <property type="evidence" value="ECO:0007669"/>
    <property type="project" value="TreeGrafter"/>
</dbReference>